<accession>A0AAV8V612</accession>
<organism evidence="1 2">
    <name type="scientific">Exocentrus adspersus</name>
    <dbReference type="NCBI Taxonomy" id="1586481"/>
    <lineage>
        <taxon>Eukaryota</taxon>
        <taxon>Metazoa</taxon>
        <taxon>Ecdysozoa</taxon>
        <taxon>Arthropoda</taxon>
        <taxon>Hexapoda</taxon>
        <taxon>Insecta</taxon>
        <taxon>Pterygota</taxon>
        <taxon>Neoptera</taxon>
        <taxon>Endopterygota</taxon>
        <taxon>Coleoptera</taxon>
        <taxon>Polyphaga</taxon>
        <taxon>Cucujiformia</taxon>
        <taxon>Chrysomeloidea</taxon>
        <taxon>Cerambycidae</taxon>
        <taxon>Lamiinae</taxon>
        <taxon>Acanthocinini</taxon>
        <taxon>Exocentrus</taxon>
    </lineage>
</organism>
<evidence type="ECO:0000313" key="2">
    <source>
        <dbReference type="Proteomes" id="UP001159042"/>
    </source>
</evidence>
<name>A0AAV8V612_9CUCU</name>
<dbReference type="EMBL" id="JANEYG010000471">
    <property type="protein sequence ID" value="KAJ8909619.1"/>
    <property type="molecule type" value="Genomic_DNA"/>
</dbReference>
<proteinExistence type="predicted"/>
<keyword evidence="2" id="KW-1185">Reference proteome</keyword>
<reference evidence="1 2" key="1">
    <citation type="journal article" date="2023" name="Insect Mol. Biol.">
        <title>Genome sequencing provides insights into the evolution of gene families encoding plant cell wall-degrading enzymes in longhorned beetles.</title>
        <authorList>
            <person name="Shin N.R."/>
            <person name="Okamura Y."/>
            <person name="Kirsch R."/>
            <person name="Pauchet Y."/>
        </authorList>
    </citation>
    <scope>NUCLEOTIDE SEQUENCE [LARGE SCALE GENOMIC DNA]</scope>
    <source>
        <strain evidence="1">EAD_L_NR</strain>
    </source>
</reference>
<dbReference type="Proteomes" id="UP001159042">
    <property type="component" value="Unassembled WGS sequence"/>
</dbReference>
<evidence type="ECO:0000313" key="1">
    <source>
        <dbReference type="EMBL" id="KAJ8909619.1"/>
    </source>
</evidence>
<dbReference type="AlphaFoldDB" id="A0AAV8V612"/>
<gene>
    <name evidence="1" type="ORF">NQ315_004981</name>
</gene>
<feature type="non-terminal residue" evidence="1">
    <location>
        <position position="100"/>
    </location>
</feature>
<sequence length="100" mass="10993">MQYPPEHQSNVGAPKLEYPGQLPRLTPAEKHFVTQLVSDAPKDTLLKKTASQIISSDNPTQLNIDFSSIQLALAEKQSELPQICKTGIPVILSIPERSTN</sequence>
<protein>
    <submittedName>
        <fullName evidence="1">Uncharacterized protein</fullName>
    </submittedName>
</protein>
<comment type="caution">
    <text evidence="1">The sequence shown here is derived from an EMBL/GenBank/DDBJ whole genome shotgun (WGS) entry which is preliminary data.</text>
</comment>